<dbReference type="Gene3D" id="1.10.10.10">
    <property type="entry name" value="Winged helix-like DNA-binding domain superfamily/Winged helix DNA-binding domain"/>
    <property type="match status" value="1"/>
</dbReference>
<comment type="caution">
    <text evidence="5">The sequence shown here is derived from an EMBL/GenBank/DDBJ whole genome shotgun (WGS) entry which is preliminary data.</text>
</comment>
<proteinExistence type="predicted"/>
<keyword evidence="3" id="KW-0804">Transcription</keyword>
<dbReference type="SUPFAM" id="SSF46785">
    <property type="entry name" value="Winged helix' DNA-binding domain"/>
    <property type="match status" value="1"/>
</dbReference>
<keyword evidence="2" id="KW-0238">DNA-binding</keyword>
<sequence length="142" mass="16315">MVVKNKGQANAIGEEKAEKRVFHNNDECPIRNVVAQIGDKWSVLILFALVEGPDRFNSLKSRVVGVSQRMLTQTLRDLEREGYVSRTVYPEVPVRVEYELTKMGRDLVKPLYQLVSWAEAHHDEIRRSRKVYDGRSESALDS</sequence>
<dbReference type="InterPro" id="IPR036388">
    <property type="entry name" value="WH-like_DNA-bd_sf"/>
</dbReference>
<dbReference type="PANTHER" id="PTHR33204">
    <property type="entry name" value="TRANSCRIPTIONAL REGULATOR, MARR FAMILY"/>
    <property type="match status" value="1"/>
</dbReference>
<evidence type="ECO:0000313" key="6">
    <source>
        <dbReference type="Proteomes" id="UP001560296"/>
    </source>
</evidence>
<organism evidence="5 6">
    <name type="scientific">Pseudomonas zhanjiangensis</name>
    <dbReference type="NCBI Taxonomy" id="3239015"/>
    <lineage>
        <taxon>Bacteria</taxon>
        <taxon>Pseudomonadati</taxon>
        <taxon>Pseudomonadota</taxon>
        <taxon>Gammaproteobacteria</taxon>
        <taxon>Pseudomonadales</taxon>
        <taxon>Pseudomonadaceae</taxon>
        <taxon>Pseudomonas</taxon>
    </lineage>
</organism>
<dbReference type="Pfam" id="PF01638">
    <property type="entry name" value="HxlR"/>
    <property type="match status" value="1"/>
</dbReference>
<dbReference type="InterPro" id="IPR002577">
    <property type="entry name" value="HTH_HxlR"/>
</dbReference>
<evidence type="ECO:0000313" key="5">
    <source>
        <dbReference type="EMBL" id="MEX6500562.1"/>
    </source>
</evidence>
<accession>A0ABV3YMM1</accession>
<keyword evidence="1" id="KW-0805">Transcription regulation</keyword>
<dbReference type="PROSITE" id="PS51118">
    <property type="entry name" value="HTH_HXLR"/>
    <property type="match status" value="1"/>
</dbReference>
<protein>
    <submittedName>
        <fullName evidence="5">Winged helix-turn-helix transcriptional regulator</fullName>
    </submittedName>
</protein>
<dbReference type="EMBL" id="JBFTEG010000001">
    <property type="protein sequence ID" value="MEX6500562.1"/>
    <property type="molecule type" value="Genomic_DNA"/>
</dbReference>
<reference evidence="5 6" key="1">
    <citation type="submission" date="2024-07" db="EMBL/GenBank/DDBJ databases">
        <authorList>
            <person name="Li M."/>
        </authorList>
    </citation>
    <scope>NUCLEOTIDE SEQUENCE [LARGE SCALE GENOMIC DNA]</scope>
    <source>
        <strain evidence="5 6">25A3E</strain>
    </source>
</reference>
<name>A0ABV3YMM1_9PSED</name>
<evidence type="ECO:0000256" key="1">
    <source>
        <dbReference type="ARBA" id="ARBA00023015"/>
    </source>
</evidence>
<evidence type="ECO:0000256" key="3">
    <source>
        <dbReference type="ARBA" id="ARBA00023163"/>
    </source>
</evidence>
<evidence type="ECO:0000259" key="4">
    <source>
        <dbReference type="PROSITE" id="PS51118"/>
    </source>
</evidence>
<dbReference type="RefSeq" id="WP_369285475.1">
    <property type="nucleotide sequence ID" value="NZ_JBFTEG010000001.1"/>
</dbReference>
<feature type="domain" description="HTH hxlR-type" evidence="4">
    <location>
        <begin position="28"/>
        <end position="126"/>
    </location>
</feature>
<gene>
    <name evidence="5" type="ORF">AB5S05_00690</name>
</gene>
<dbReference type="PANTHER" id="PTHR33204:SF39">
    <property type="entry name" value="TRANSCRIPTIONAL REGULATORY PROTEIN"/>
    <property type="match status" value="1"/>
</dbReference>
<evidence type="ECO:0000256" key="2">
    <source>
        <dbReference type="ARBA" id="ARBA00023125"/>
    </source>
</evidence>
<dbReference type="Proteomes" id="UP001560296">
    <property type="component" value="Unassembled WGS sequence"/>
</dbReference>
<keyword evidence="6" id="KW-1185">Reference proteome</keyword>
<dbReference type="InterPro" id="IPR036390">
    <property type="entry name" value="WH_DNA-bd_sf"/>
</dbReference>